<reference evidence="1 2" key="1">
    <citation type="submission" date="2019-05" db="EMBL/GenBank/DDBJ databases">
        <title>Another draft genome of Portunus trituberculatus and its Hox gene families provides insights of decapod evolution.</title>
        <authorList>
            <person name="Jeong J.-H."/>
            <person name="Song I."/>
            <person name="Kim S."/>
            <person name="Choi T."/>
            <person name="Kim D."/>
            <person name="Ryu S."/>
            <person name="Kim W."/>
        </authorList>
    </citation>
    <scope>NUCLEOTIDE SEQUENCE [LARGE SCALE GENOMIC DNA]</scope>
    <source>
        <tissue evidence="1">Muscle</tissue>
    </source>
</reference>
<comment type="caution">
    <text evidence="1">The sequence shown here is derived from an EMBL/GenBank/DDBJ whole genome shotgun (WGS) entry which is preliminary data.</text>
</comment>
<gene>
    <name evidence="1" type="ORF">E2C01_032126</name>
</gene>
<name>A0A5B7EYV7_PORTR</name>
<accession>A0A5B7EYV7</accession>
<proteinExistence type="predicted"/>
<sequence>MFASLHQKLLACPRPRKPHYLFTYLTLSHLVTSRTSPFATPNSVRCACHSLLHKTSFFLSLVQKLN</sequence>
<keyword evidence="2" id="KW-1185">Reference proteome</keyword>
<organism evidence="1 2">
    <name type="scientific">Portunus trituberculatus</name>
    <name type="common">Swimming crab</name>
    <name type="synonym">Neptunus trituberculatus</name>
    <dbReference type="NCBI Taxonomy" id="210409"/>
    <lineage>
        <taxon>Eukaryota</taxon>
        <taxon>Metazoa</taxon>
        <taxon>Ecdysozoa</taxon>
        <taxon>Arthropoda</taxon>
        <taxon>Crustacea</taxon>
        <taxon>Multicrustacea</taxon>
        <taxon>Malacostraca</taxon>
        <taxon>Eumalacostraca</taxon>
        <taxon>Eucarida</taxon>
        <taxon>Decapoda</taxon>
        <taxon>Pleocyemata</taxon>
        <taxon>Brachyura</taxon>
        <taxon>Eubrachyura</taxon>
        <taxon>Portunoidea</taxon>
        <taxon>Portunidae</taxon>
        <taxon>Portuninae</taxon>
        <taxon>Portunus</taxon>
    </lineage>
</organism>
<dbReference type="AlphaFoldDB" id="A0A5B7EYV7"/>
<protein>
    <submittedName>
        <fullName evidence="1">Uncharacterized protein</fullName>
    </submittedName>
</protein>
<dbReference type="Proteomes" id="UP000324222">
    <property type="component" value="Unassembled WGS sequence"/>
</dbReference>
<evidence type="ECO:0000313" key="2">
    <source>
        <dbReference type="Proteomes" id="UP000324222"/>
    </source>
</evidence>
<dbReference type="EMBL" id="VSRR010004120">
    <property type="protein sequence ID" value="MPC38615.1"/>
    <property type="molecule type" value="Genomic_DNA"/>
</dbReference>
<evidence type="ECO:0000313" key="1">
    <source>
        <dbReference type="EMBL" id="MPC38615.1"/>
    </source>
</evidence>